<reference evidence="2 3" key="1">
    <citation type="submission" date="2020-02" db="EMBL/GenBank/DDBJ databases">
        <authorList>
            <person name="Zheng R.K."/>
            <person name="Sun C.M."/>
        </authorList>
    </citation>
    <scope>NUCLEOTIDE SEQUENCE [LARGE SCALE GENOMIC DNA]</scope>
    <source>
        <strain evidence="3">zrk23</strain>
    </source>
</reference>
<keyword evidence="3" id="KW-1185">Reference proteome</keyword>
<feature type="domain" description="VOC" evidence="1">
    <location>
        <begin position="5"/>
        <end position="123"/>
    </location>
</feature>
<dbReference type="InterPro" id="IPR041581">
    <property type="entry name" value="Glyoxalase_6"/>
</dbReference>
<evidence type="ECO:0000313" key="2">
    <source>
        <dbReference type="EMBL" id="QIG79425.1"/>
    </source>
</evidence>
<dbReference type="Proteomes" id="UP000501568">
    <property type="component" value="Chromosome"/>
</dbReference>
<name>A0A6G6Y3C8_9SPHN</name>
<sequence length="127" mass="14359">MGVLGFGGFFFRAKDPESLRNWYREHLNVGAGCTGGDGETNEWFWNIQSGPVVFEPFRADSDYFAAEKAFMLNFRVDDLEGLLEQLNASGIAIETRDEWDTPETGRFARIHDPEGNPIELWEPPAEA</sequence>
<dbReference type="PROSITE" id="PS51819">
    <property type="entry name" value="VOC"/>
    <property type="match status" value="1"/>
</dbReference>
<dbReference type="EMBL" id="CP049109">
    <property type="protein sequence ID" value="QIG79425.1"/>
    <property type="molecule type" value="Genomic_DNA"/>
</dbReference>
<protein>
    <submittedName>
        <fullName evidence="2">VOC family protein</fullName>
    </submittedName>
</protein>
<dbReference type="InterPro" id="IPR037523">
    <property type="entry name" value="VOC_core"/>
</dbReference>
<organism evidence="2 3">
    <name type="scientific">Stakelama tenebrarum</name>
    <dbReference type="NCBI Taxonomy" id="2711215"/>
    <lineage>
        <taxon>Bacteria</taxon>
        <taxon>Pseudomonadati</taxon>
        <taxon>Pseudomonadota</taxon>
        <taxon>Alphaproteobacteria</taxon>
        <taxon>Sphingomonadales</taxon>
        <taxon>Sphingomonadaceae</taxon>
        <taxon>Stakelama</taxon>
    </lineage>
</organism>
<evidence type="ECO:0000259" key="1">
    <source>
        <dbReference type="PROSITE" id="PS51819"/>
    </source>
</evidence>
<dbReference type="AlphaFoldDB" id="A0A6G6Y3C8"/>
<accession>A0A6G6Y3C8</accession>
<dbReference type="InterPro" id="IPR029068">
    <property type="entry name" value="Glyas_Bleomycin-R_OHBP_Dase"/>
</dbReference>
<dbReference type="KEGG" id="spzr:G5C33_06225"/>
<gene>
    <name evidence="2" type="ORF">G5C33_06225</name>
</gene>
<evidence type="ECO:0000313" key="3">
    <source>
        <dbReference type="Proteomes" id="UP000501568"/>
    </source>
</evidence>
<dbReference type="SUPFAM" id="SSF54593">
    <property type="entry name" value="Glyoxalase/Bleomycin resistance protein/Dihydroxybiphenyl dioxygenase"/>
    <property type="match status" value="1"/>
</dbReference>
<dbReference type="Gene3D" id="3.10.180.10">
    <property type="entry name" value="2,3-Dihydroxybiphenyl 1,2-Dioxygenase, domain 1"/>
    <property type="match status" value="1"/>
</dbReference>
<dbReference type="Pfam" id="PF18029">
    <property type="entry name" value="Glyoxalase_6"/>
    <property type="match status" value="1"/>
</dbReference>
<dbReference type="RefSeq" id="WP_165326426.1">
    <property type="nucleotide sequence ID" value="NZ_CP049109.1"/>
</dbReference>
<proteinExistence type="predicted"/>